<dbReference type="Gene3D" id="3.40.50.2300">
    <property type="match status" value="2"/>
</dbReference>
<dbReference type="KEGG" id="ter:Tery_1452"/>
<dbReference type="HOGENOM" id="CLU_027128_7_1_3"/>
<organism evidence="5">
    <name type="scientific">Trichodesmium erythraeum (strain IMS101)</name>
    <dbReference type="NCBI Taxonomy" id="203124"/>
    <lineage>
        <taxon>Bacteria</taxon>
        <taxon>Bacillati</taxon>
        <taxon>Cyanobacteriota</taxon>
        <taxon>Cyanophyceae</taxon>
        <taxon>Oscillatoriophycideae</taxon>
        <taxon>Oscillatoriales</taxon>
        <taxon>Microcoleaceae</taxon>
        <taxon>Trichodesmium</taxon>
    </lineage>
</organism>
<protein>
    <submittedName>
        <fullName evidence="5">ABC-type branched-chain amino acid transport system, periplasmic component</fullName>
    </submittedName>
</protein>
<proteinExistence type="inferred from homology"/>
<accession>Q115T2</accession>
<dbReference type="STRING" id="203124.Tery_1452"/>
<keyword evidence="3" id="KW-1133">Transmembrane helix</keyword>
<evidence type="ECO:0000259" key="4">
    <source>
        <dbReference type="Pfam" id="PF13458"/>
    </source>
</evidence>
<keyword evidence="3" id="KW-0472">Membrane</keyword>
<keyword evidence="3" id="KW-0812">Transmembrane</keyword>
<dbReference type="Pfam" id="PF13458">
    <property type="entry name" value="Peripla_BP_6"/>
    <property type="match status" value="1"/>
</dbReference>
<keyword evidence="2" id="KW-0732">Signal</keyword>
<sequence length="458" mass="51164">MFLVWRYILDMTLEKKTDHQRNLGPTILAGCMGFMTIFAWACSPNPFKPLTLNVELTENVGSKNSDHTISTEGITEQTIRLGSVLALEGQEEILGNRMKSGLEAALDGQLVQEKKIQLIFKNDYYEPLVARKKAQRLIKSGIFLMIGNVGTPTAKETLPILKKNNVPAVGFFTGSELLRSRSELIINYRATYAEEIEAVVKIALNAGVKPYEICAYVQDDSYGMSGLKGLIYALVKAEVDQSILRPYEKVLEYKEKGNQGNSLLGPIGFYPRNTPYTKEGYNSLKQWEKNTGINCRLVVTAATSTNAARFINVAKKEGEPWVISSLSFAHKEELQFDLEEYGITDQVIITEVVPQLDSDLPIVQEAKSKLNSKFDHVSLEGYIIGKMTLKILKAIPGEINRESFLKQAAMSKFDLGGVVIDFTKGLNNSSNLVLISILTPQGFKDFHKYDSEKLFNNY</sequence>
<feature type="domain" description="Leucine-binding protein" evidence="4">
    <location>
        <begin position="78"/>
        <end position="239"/>
    </location>
</feature>
<dbReference type="InterPro" id="IPR028081">
    <property type="entry name" value="Leu-bd"/>
</dbReference>
<dbReference type="PANTHER" id="PTHR47235">
    <property type="entry name" value="BLR6548 PROTEIN"/>
    <property type="match status" value="1"/>
</dbReference>
<dbReference type="EMBL" id="CP000393">
    <property type="protein sequence ID" value="ABG50742.1"/>
    <property type="molecule type" value="Genomic_DNA"/>
</dbReference>
<dbReference type="eggNOG" id="COG0683">
    <property type="taxonomic scope" value="Bacteria"/>
</dbReference>
<evidence type="ECO:0000256" key="2">
    <source>
        <dbReference type="ARBA" id="ARBA00022729"/>
    </source>
</evidence>
<dbReference type="PANTHER" id="PTHR47235:SF1">
    <property type="entry name" value="BLR6548 PROTEIN"/>
    <property type="match status" value="1"/>
</dbReference>
<comment type="similarity">
    <text evidence="1">Belongs to the leucine-binding protein family.</text>
</comment>
<gene>
    <name evidence="5" type="ordered locus">Tery_1452</name>
</gene>
<evidence type="ECO:0000256" key="3">
    <source>
        <dbReference type="SAM" id="Phobius"/>
    </source>
</evidence>
<dbReference type="AlphaFoldDB" id="Q115T2"/>
<name>Q115T2_TRIEI</name>
<dbReference type="SUPFAM" id="SSF53822">
    <property type="entry name" value="Periplasmic binding protein-like I"/>
    <property type="match status" value="1"/>
</dbReference>
<evidence type="ECO:0000256" key="1">
    <source>
        <dbReference type="ARBA" id="ARBA00010062"/>
    </source>
</evidence>
<evidence type="ECO:0000313" key="5">
    <source>
        <dbReference type="EMBL" id="ABG50742.1"/>
    </source>
</evidence>
<feature type="transmembrane region" description="Helical" evidence="3">
    <location>
        <begin position="21"/>
        <end position="41"/>
    </location>
</feature>
<dbReference type="InterPro" id="IPR028082">
    <property type="entry name" value="Peripla_BP_I"/>
</dbReference>
<reference evidence="5" key="1">
    <citation type="submission" date="2006-06" db="EMBL/GenBank/DDBJ databases">
        <title>Complete sequence of Trichodesmium erythraeum IMS101.</title>
        <authorList>
            <consortium name="US DOE Joint Genome Institute"/>
            <person name="Copeland A."/>
            <person name="Lucas S."/>
            <person name="Lapidus A."/>
            <person name="Barry K."/>
            <person name="Detter J.C."/>
            <person name="Glavina del Rio T."/>
            <person name="Hammon N."/>
            <person name="Israni S."/>
            <person name="Dalin E."/>
            <person name="Tice H."/>
            <person name="Pitluck S."/>
            <person name="Kiss H."/>
            <person name="Munk A.C."/>
            <person name="Brettin T."/>
            <person name="Bruce D."/>
            <person name="Han C."/>
            <person name="Tapia R."/>
            <person name="Gilna P."/>
            <person name="Schmutz J."/>
            <person name="Larimer F."/>
            <person name="Land M."/>
            <person name="Hauser L."/>
            <person name="Kyrpides N."/>
            <person name="Kim E."/>
            <person name="Richardson P."/>
        </authorList>
    </citation>
    <scope>NUCLEOTIDE SEQUENCE [LARGE SCALE GENOMIC DNA]</scope>
    <source>
        <strain evidence="5">IMS101</strain>
    </source>
</reference>